<feature type="region of interest" description="Disordered" evidence="1">
    <location>
        <begin position="69"/>
        <end position="148"/>
    </location>
</feature>
<feature type="compositionally biased region" description="Low complexity" evidence="1">
    <location>
        <begin position="69"/>
        <end position="90"/>
    </location>
</feature>
<dbReference type="AlphaFoldDB" id="A0AAN6JH16"/>
<reference evidence="2" key="1">
    <citation type="journal article" date="2023" name="PhytoFront">
        <title>Draft Genome Resources of Seven Strains of Tilletia horrida, Causal Agent of Kernel Smut of Rice.</title>
        <authorList>
            <person name="Khanal S."/>
            <person name="Antony Babu S."/>
            <person name="Zhou X.G."/>
        </authorList>
    </citation>
    <scope>NUCLEOTIDE SEQUENCE</scope>
    <source>
        <strain evidence="2">TX3</strain>
    </source>
</reference>
<feature type="region of interest" description="Disordered" evidence="1">
    <location>
        <begin position="453"/>
        <end position="631"/>
    </location>
</feature>
<protein>
    <submittedName>
        <fullName evidence="2">Uncharacterized protein</fullName>
    </submittedName>
</protein>
<feature type="compositionally biased region" description="Low complexity" evidence="1">
    <location>
        <begin position="550"/>
        <end position="580"/>
    </location>
</feature>
<gene>
    <name evidence="2" type="ORF">OC842_007520</name>
</gene>
<evidence type="ECO:0000256" key="1">
    <source>
        <dbReference type="SAM" id="MobiDB-lite"/>
    </source>
</evidence>
<keyword evidence="3" id="KW-1185">Reference proteome</keyword>
<dbReference type="EMBL" id="JAPDMQ010001054">
    <property type="protein sequence ID" value="KAK0519210.1"/>
    <property type="molecule type" value="Genomic_DNA"/>
</dbReference>
<organism evidence="2 3">
    <name type="scientific">Tilletia horrida</name>
    <dbReference type="NCBI Taxonomy" id="155126"/>
    <lineage>
        <taxon>Eukaryota</taxon>
        <taxon>Fungi</taxon>
        <taxon>Dikarya</taxon>
        <taxon>Basidiomycota</taxon>
        <taxon>Ustilaginomycotina</taxon>
        <taxon>Exobasidiomycetes</taxon>
        <taxon>Tilletiales</taxon>
        <taxon>Tilletiaceae</taxon>
        <taxon>Tilletia</taxon>
    </lineage>
</organism>
<evidence type="ECO:0000313" key="2">
    <source>
        <dbReference type="EMBL" id="KAK0519210.1"/>
    </source>
</evidence>
<proteinExistence type="predicted"/>
<sequence length="850" mass="90471">MFVYSLAGKIASNAPIVRSYTRRKQEQEQLNRQHVLQQAVELELSKQHIASAVTLLSDAFLDASRAKHASASSSSHTRRPSSPESDTSSSGTATPTAEHDPSSSGSSSGPRKLRSVRSNPLLRLLPSNTPASSASPTPPSQRSRSPAPELIPTQNYAFAPTLPASHASSAPASLANSTLADQYIQSVHFLLSALSPTQAAQLPEVSRRQMRMSLSQAIDRLDLAAATLHTEQERSSFWSARSQVSALDRLLRGVGDARVPSPAPPALAPQYSYHHHYAQRPLSPAYAPAQYPQLDQSAQSRNSTRERAVEIATLPAHLAYGMASQACSAMLICTQLALSVAIPIIWMMLRMTPVNVLRPAKKGKQAHIQAQGNDEAGAAGSLLGLQTTARNAATQMVDFANSPLGMYANAMIAKHAPSVHAGASAVWSFAEEQLSNNAAAANSGSRQWQAHIESCPAAGSSERSVHFPTPSTDRTVSSSTSSQQTLVGSPWPRMNSETQLATPQDQDASTDGKFLTWPRQPVSPRLRTISAPDYGPGQGHVQAGVPFPTAQPAGAASISADADALPSNSAANASDAAASAEPPINKRRWSSLIGRTYTSSNPSARPPLPEGMSMQRQHSAHTHPSRALSVSTAYPARPSHVEQKQKYKHARQHSWAPEHSFSNHAASSSTALVAANKSVVAVDQAGREVVPAPHHGSVQTQAPPSFPEVLNSLSVQTSRVLSDPQSSYSLYNLVPGASLRRSIRKSASRSMRQAIFWARTNGVLRAGVDAVCVGLEAALAGVEAWGDAEYERQEEGRPEHELSPEQLALMGMEARVCPCPCGQVHYTRVEDKSAPPHAGPAPRGLGISLA</sequence>
<comment type="caution">
    <text evidence="2">The sequence shown here is derived from an EMBL/GenBank/DDBJ whole genome shotgun (WGS) entry which is preliminary data.</text>
</comment>
<feature type="region of interest" description="Disordered" evidence="1">
    <location>
        <begin position="638"/>
        <end position="657"/>
    </location>
</feature>
<feature type="compositionally biased region" description="Low complexity" evidence="1">
    <location>
        <begin position="468"/>
        <end position="485"/>
    </location>
</feature>
<feature type="compositionally biased region" description="Polar residues" evidence="1">
    <location>
        <begin position="495"/>
        <end position="509"/>
    </location>
</feature>
<evidence type="ECO:0000313" key="3">
    <source>
        <dbReference type="Proteomes" id="UP001176521"/>
    </source>
</evidence>
<dbReference type="Proteomes" id="UP001176521">
    <property type="component" value="Unassembled WGS sequence"/>
</dbReference>
<feature type="region of interest" description="Disordered" evidence="1">
    <location>
        <begin position="830"/>
        <end position="850"/>
    </location>
</feature>
<name>A0AAN6JH16_9BASI</name>
<accession>A0AAN6JH16</accession>
<feature type="compositionally biased region" description="Low complexity" evidence="1">
    <location>
        <begin position="126"/>
        <end position="148"/>
    </location>
</feature>